<dbReference type="CDD" id="cd06470">
    <property type="entry name" value="ACD_IbpA-B_like"/>
    <property type="match status" value="1"/>
</dbReference>
<feature type="domain" description="SHSP" evidence="5">
    <location>
        <begin position="30"/>
        <end position="142"/>
    </location>
</feature>
<name>A0A512NHN1_9HYPH</name>
<organism evidence="6 7">
    <name type="scientific">Reyranella soli</name>
    <dbReference type="NCBI Taxonomy" id="1230389"/>
    <lineage>
        <taxon>Bacteria</taxon>
        <taxon>Pseudomonadati</taxon>
        <taxon>Pseudomonadota</taxon>
        <taxon>Alphaproteobacteria</taxon>
        <taxon>Hyphomicrobiales</taxon>
        <taxon>Reyranellaceae</taxon>
        <taxon>Reyranella</taxon>
    </lineage>
</organism>
<evidence type="ECO:0000256" key="4">
    <source>
        <dbReference type="SAM" id="MobiDB-lite"/>
    </source>
</evidence>
<dbReference type="Proteomes" id="UP000321058">
    <property type="component" value="Unassembled WGS sequence"/>
</dbReference>
<comment type="caution">
    <text evidence="6">The sequence shown here is derived from an EMBL/GenBank/DDBJ whole genome shotgun (WGS) entry which is preliminary data.</text>
</comment>
<accession>A0A512NHN1</accession>
<dbReference type="InterPro" id="IPR037913">
    <property type="entry name" value="ACD_IbpA/B"/>
</dbReference>
<comment type="similarity">
    <text evidence="2 3">Belongs to the small heat shock protein (HSP20) family.</text>
</comment>
<dbReference type="SUPFAM" id="SSF49764">
    <property type="entry name" value="HSP20-like chaperones"/>
    <property type="match status" value="1"/>
</dbReference>
<dbReference type="OrthoDB" id="9810618at2"/>
<feature type="region of interest" description="Disordered" evidence="4">
    <location>
        <begin position="131"/>
        <end position="151"/>
    </location>
</feature>
<dbReference type="PANTHER" id="PTHR47062">
    <property type="match status" value="1"/>
</dbReference>
<dbReference type="Pfam" id="PF00011">
    <property type="entry name" value="HSP20"/>
    <property type="match status" value="1"/>
</dbReference>
<reference evidence="6 7" key="1">
    <citation type="submission" date="2019-07" db="EMBL/GenBank/DDBJ databases">
        <title>Whole genome shotgun sequence of Reyranella soli NBRC 108950.</title>
        <authorList>
            <person name="Hosoyama A."/>
            <person name="Uohara A."/>
            <person name="Ohji S."/>
            <person name="Ichikawa N."/>
        </authorList>
    </citation>
    <scope>NUCLEOTIDE SEQUENCE [LARGE SCALE GENOMIC DNA]</scope>
    <source>
        <strain evidence="6 7">NBRC 108950</strain>
    </source>
</reference>
<protein>
    <submittedName>
        <fullName evidence="6">Heat-shock protein Hsp20</fullName>
    </submittedName>
</protein>
<proteinExistence type="inferred from homology"/>
<dbReference type="AlphaFoldDB" id="A0A512NHN1"/>
<evidence type="ECO:0000256" key="3">
    <source>
        <dbReference type="RuleBase" id="RU003616"/>
    </source>
</evidence>
<dbReference type="EMBL" id="BKAJ01000101">
    <property type="protein sequence ID" value="GEP58471.1"/>
    <property type="molecule type" value="Genomic_DNA"/>
</dbReference>
<dbReference type="RefSeq" id="WP_147153741.1">
    <property type="nucleotide sequence ID" value="NZ_BKAJ01000101.1"/>
</dbReference>
<evidence type="ECO:0000256" key="1">
    <source>
        <dbReference type="ARBA" id="ARBA00023016"/>
    </source>
</evidence>
<dbReference type="InterPro" id="IPR002068">
    <property type="entry name" value="A-crystallin/Hsp20_dom"/>
</dbReference>
<dbReference type="PROSITE" id="PS01031">
    <property type="entry name" value="SHSP"/>
    <property type="match status" value="1"/>
</dbReference>
<dbReference type="InterPro" id="IPR008978">
    <property type="entry name" value="HSP20-like_chaperone"/>
</dbReference>
<evidence type="ECO:0000259" key="5">
    <source>
        <dbReference type="PROSITE" id="PS01031"/>
    </source>
</evidence>
<keyword evidence="1" id="KW-0346">Stress response</keyword>
<sequence>MRTDFDFAPLYRATVGFDRVFDMLDSMAGQPAHGGYPPYNIEKTADDAWRIVMAVAGFTEAELSVTQKEDELLVTGKGHPDRQESTEYLYRGIGARDFERRFQLADHVRVTAAKLQNGLLAIDLQRELPEEKKPRPIPIEGQSAVRTITQQ</sequence>
<dbReference type="PANTHER" id="PTHR47062:SF1">
    <property type="entry name" value="SMALL HEAT SHOCK PROTEIN IBPA"/>
    <property type="match status" value="1"/>
</dbReference>
<evidence type="ECO:0000313" key="7">
    <source>
        <dbReference type="Proteomes" id="UP000321058"/>
    </source>
</evidence>
<evidence type="ECO:0000256" key="2">
    <source>
        <dbReference type="PROSITE-ProRule" id="PRU00285"/>
    </source>
</evidence>
<keyword evidence="7" id="KW-1185">Reference proteome</keyword>
<dbReference type="Gene3D" id="2.60.40.790">
    <property type="match status" value="1"/>
</dbReference>
<gene>
    <name evidence="6" type="ORF">RSO01_56370</name>
</gene>
<evidence type="ECO:0000313" key="6">
    <source>
        <dbReference type="EMBL" id="GEP58471.1"/>
    </source>
</evidence>